<dbReference type="CDD" id="cd03443">
    <property type="entry name" value="PaaI_thioesterase"/>
    <property type="match status" value="1"/>
</dbReference>
<dbReference type="PANTHER" id="PTHR21660:SF1">
    <property type="entry name" value="ACYL-COENZYME A THIOESTERASE 13"/>
    <property type="match status" value="1"/>
</dbReference>
<dbReference type="InterPro" id="IPR006683">
    <property type="entry name" value="Thioestr_dom"/>
</dbReference>
<dbReference type="Proteomes" id="UP000698800">
    <property type="component" value="Unassembled WGS sequence"/>
</dbReference>
<comment type="similarity">
    <text evidence="1">Belongs to the thioesterase PaaI family.</text>
</comment>
<evidence type="ECO:0000313" key="5">
    <source>
        <dbReference type="Proteomes" id="UP000698800"/>
    </source>
</evidence>
<reference evidence="4" key="1">
    <citation type="submission" date="2021-03" db="EMBL/GenBank/DDBJ databases">
        <title>Comparative genomics and phylogenomic investigation of the class Geoglossomycetes provide insights into ecological specialization and systematics.</title>
        <authorList>
            <person name="Melie T."/>
            <person name="Pirro S."/>
            <person name="Miller A.N."/>
            <person name="Quandt A."/>
        </authorList>
    </citation>
    <scope>NUCLEOTIDE SEQUENCE</scope>
    <source>
        <strain evidence="4">GBOQ0MN5Z8</strain>
    </source>
</reference>
<dbReference type="InterPro" id="IPR029069">
    <property type="entry name" value="HotDog_dom_sf"/>
</dbReference>
<dbReference type="SUPFAM" id="SSF54637">
    <property type="entry name" value="Thioesterase/thiol ester dehydrase-isomerase"/>
    <property type="match status" value="1"/>
</dbReference>
<name>A0A9P8I0J4_9PEZI</name>
<accession>A0A9P8I0J4</accession>
<sequence length="183" mass="19765">MAVKGEPIAPNKGSHAQGRILGTNLTPKEQVQTYLNIWKTEDYKGFDSDLVRDQIRLVSAAAEPTATATFAYTVTAPFCNRLGALHGGAAALVFDICTSVAIAPIASDIWGVARVSRTLNITYLRPAPMGTECLIDCEVMHAGKRLCMIRGVMKRKDDGAVLSTAEHGKVLNDLSKDKCFDLL</sequence>
<evidence type="ECO:0000259" key="3">
    <source>
        <dbReference type="Pfam" id="PF03061"/>
    </source>
</evidence>
<organism evidence="4 5">
    <name type="scientific">Glutinoglossum americanum</name>
    <dbReference type="NCBI Taxonomy" id="1670608"/>
    <lineage>
        <taxon>Eukaryota</taxon>
        <taxon>Fungi</taxon>
        <taxon>Dikarya</taxon>
        <taxon>Ascomycota</taxon>
        <taxon>Pezizomycotina</taxon>
        <taxon>Geoglossomycetes</taxon>
        <taxon>Geoglossales</taxon>
        <taxon>Geoglossaceae</taxon>
        <taxon>Glutinoglossum</taxon>
    </lineage>
</organism>
<keyword evidence="2" id="KW-0378">Hydrolase</keyword>
<gene>
    <name evidence="4" type="ORF">FGG08_002212</name>
</gene>
<keyword evidence="5" id="KW-1185">Reference proteome</keyword>
<dbReference type="PANTHER" id="PTHR21660">
    <property type="entry name" value="THIOESTERASE SUPERFAMILY MEMBER-RELATED"/>
    <property type="match status" value="1"/>
</dbReference>
<evidence type="ECO:0000256" key="1">
    <source>
        <dbReference type="ARBA" id="ARBA00008324"/>
    </source>
</evidence>
<dbReference type="EMBL" id="JAGHQL010000032">
    <property type="protein sequence ID" value="KAH0543447.1"/>
    <property type="molecule type" value="Genomic_DNA"/>
</dbReference>
<evidence type="ECO:0000256" key="2">
    <source>
        <dbReference type="ARBA" id="ARBA00022801"/>
    </source>
</evidence>
<proteinExistence type="inferred from homology"/>
<feature type="domain" description="Thioesterase" evidence="3">
    <location>
        <begin position="83"/>
        <end position="159"/>
    </location>
</feature>
<protein>
    <recommendedName>
        <fullName evidence="3">Thioesterase domain-containing protein</fullName>
    </recommendedName>
</protein>
<comment type="caution">
    <text evidence="4">The sequence shown here is derived from an EMBL/GenBank/DDBJ whole genome shotgun (WGS) entry which is preliminary data.</text>
</comment>
<dbReference type="Pfam" id="PF03061">
    <property type="entry name" value="4HBT"/>
    <property type="match status" value="1"/>
</dbReference>
<dbReference type="InterPro" id="IPR039298">
    <property type="entry name" value="ACOT13"/>
</dbReference>
<dbReference type="GO" id="GO:0047617">
    <property type="term" value="F:fatty acyl-CoA hydrolase activity"/>
    <property type="evidence" value="ECO:0007669"/>
    <property type="project" value="InterPro"/>
</dbReference>
<dbReference type="OrthoDB" id="2831072at2759"/>
<evidence type="ECO:0000313" key="4">
    <source>
        <dbReference type="EMBL" id="KAH0543447.1"/>
    </source>
</evidence>
<dbReference type="AlphaFoldDB" id="A0A9P8I0J4"/>
<dbReference type="Gene3D" id="3.10.129.10">
    <property type="entry name" value="Hotdog Thioesterase"/>
    <property type="match status" value="1"/>
</dbReference>